<name>A0ABT2T3F9_9FIRM</name>
<proteinExistence type="predicted"/>
<evidence type="ECO:0000313" key="2">
    <source>
        <dbReference type="EMBL" id="MCU6744795.1"/>
    </source>
</evidence>
<dbReference type="Gene3D" id="3.40.50.2000">
    <property type="entry name" value="Glycogen Phosphorylase B"/>
    <property type="match status" value="1"/>
</dbReference>
<accession>A0ABT2T3F9</accession>
<keyword evidence="3" id="KW-1185">Reference proteome</keyword>
<feature type="domain" description="Glycosyl transferase family 1" evidence="1">
    <location>
        <begin position="184"/>
        <end position="346"/>
    </location>
</feature>
<dbReference type="PANTHER" id="PTHR45947:SF3">
    <property type="entry name" value="SULFOQUINOVOSYL TRANSFERASE SQD2"/>
    <property type="match status" value="1"/>
</dbReference>
<organism evidence="2 3">
    <name type="scientific">Suilimivivens aceti</name>
    <dbReference type="NCBI Taxonomy" id="2981774"/>
    <lineage>
        <taxon>Bacteria</taxon>
        <taxon>Bacillati</taxon>
        <taxon>Bacillota</taxon>
        <taxon>Clostridia</taxon>
        <taxon>Lachnospirales</taxon>
        <taxon>Lachnospiraceae</taxon>
        <taxon>Suilimivivens</taxon>
    </lineage>
</organism>
<evidence type="ECO:0000313" key="3">
    <source>
        <dbReference type="Proteomes" id="UP001652432"/>
    </source>
</evidence>
<reference evidence="2 3" key="1">
    <citation type="journal article" date="2021" name="ISME Commun">
        <title>Automated analysis of genomic sequences facilitates high-throughput and comprehensive description of bacteria.</title>
        <authorList>
            <person name="Hitch T.C.A."/>
        </authorList>
    </citation>
    <scope>NUCLEOTIDE SEQUENCE [LARGE SCALE GENOMIC DNA]</scope>
    <source>
        <strain evidence="2 3">Sanger_18</strain>
    </source>
</reference>
<evidence type="ECO:0000259" key="1">
    <source>
        <dbReference type="Pfam" id="PF00534"/>
    </source>
</evidence>
<dbReference type="SUPFAM" id="SSF53756">
    <property type="entry name" value="UDP-Glycosyltransferase/glycogen phosphorylase"/>
    <property type="match status" value="1"/>
</dbReference>
<gene>
    <name evidence="2" type="ORF">OCV77_09830</name>
</gene>
<dbReference type="InterPro" id="IPR050194">
    <property type="entry name" value="Glycosyltransferase_grp1"/>
</dbReference>
<sequence>MKLTFLSNYINHHQIPFCNACYDRLKEDFCFVQAQPMEQERLAMGWHNEADSLPFVKCLYEEEAECRERILSCDVLLAGWSDREDLVQERLGGGKPVIRISERLYREGQWKVVSPRGLIHKYKEHTRYRKGKAYLLCAGAYVPSDFHLIGAYPDKMFRWGYFPETVHYTEEEWEQLKPADGILRIVWAGRFIPLKHAEMMPRLAAFLREHLEEIRKEGIYTDFEIHMAGSGEMEESLKRETEELGVADRMIFHGFLPPEEIRHIMERCQIHVFTSNRLEGWGAVVNEAMNSGCAEVASAAAGAVPYLIRQGVNGIAYPEDDFMQMAQAVLSLACNDGKRKEMGRKAMETITGAWNAEHAAGELLRFSEELLTGDPEGADDGPLSPAPVISERRMYSWMCQ</sequence>
<dbReference type="Pfam" id="PF00534">
    <property type="entry name" value="Glycos_transf_1"/>
    <property type="match status" value="1"/>
</dbReference>
<dbReference type="CDD" id="cd03801">
    <property type="entry name" value="GT4_PimA-like"/>
    <property type="match status" value="1"/>
</dbReference>
<dbReference type="Proteomes" id="UP001652432">
    <property type="component" value="Unassembled WGS sequence"/>
</dbReference>
<dbReference type="InterPro" id="IPR001296">
    <property type="entry name" value="Glyco_trans_1"/>
</dbReference>
<comment type="caution">
    <text evidence="2">The sequence shown here is derived from an EMBL/GenBank/DDBJ whole genome shotgun (WGS) entry which is preliminary data.</text>
</comment>
<dbReference type="PANTHER" id="PTHR45947">
    <property type="entry name" value="SULFOQUINOVOSYL TRANSFERASE SQD2"/>
    <property type="match status" value="1"/>
</dbReference>
<dbReference type="RefSeq" id="WP_262574909.1">
    <property type="nucleotide sequence ID" value="NZ_JAOQKJ010000007.1"/>
</dbReference>
<protein>
    <submittedName>
        <fullName evidence="2">Glycosyltransferase family 4 protein</fullName>
    </submittedName>
</protein>
<dbReference type="EMBL" id="JAOQKJ010000007">
    <property type="protein sequence ID" value="MCU6744795.1"/>
    <property type="molecule type" value="Genomic_DNA"/>
</dbReference>